<dbReference type="eggNOG" id="ENOG502SRRT">
    <property type="taxonomic scope" value="Eukaryota"/>
</dbReference>
<name>B2ADG5_PODAN</name>
<dbReference type="STRING" id="515849.B2ADG5"/>
<dbReference type="KEGG" id="pan:PODANSg720"/>
<reference evidence="3" key="3">
    <citation type="journal article" date="2014" name="Genetics">
        <title>Maintaining two mating types: Structure of the mating type locus and its role in heterokaryosis in Podospora anserina.</title>
        <authorList>
            <person name="Grognet P."/>
            <person name="Bidard F."/>
            <person name="Kuchly C."/>
            <person name="Tong L.C.H."/>
            <person name="Coppin E."/>
            <person name="Benkhali J.A."/>
            <person name="Couloux A."/>
            <person name="Wincker P."/>
            <person name="Debuchy R."/>
            <person name="Silar P."/>
        </authorList>
    </citation>
    <scope>GENOME REANNOTATION</scope>
    <source>
        <strain evidence="3">S / ATCC MYA-4624 / DSM 980 / FGSC 10383</strain>
    </source>
</reference>
<dbReference type="EMBL" id="CU633454">
    <property type="protein sequence ID" value="CAP61480.1"/>
    <property type="molecule type" value="Genomic_DNA"/>
</dbReference>
<accession>B2ADG5</accession>
<dbReference type="HOGENOM" id="CLU_089018_0_0_1"/>
<proteinExistence type="predicted"/>
<keyword evidence="3" id="KW-1185">Reference proteome</keyword>
<evidence type="ECO:0000313" key="3">
    <source>
        <dbReference type="Proteomes" id="UP000001197"/>
    </source>
</evidence>
<dbReference type="VEuPathDB" id="FungiDB:PODANS_4_1053"/>
<dbReference type="OrthoDB" id="4589349at2759"/>
<dbReference type="Proteomes" id="UP000001197">
    <property type="component" value="Chromosome 4"/>
</dbReference>
<evidence type="ECO:0000313" key="1">
    <source>
        <dbReference type="EMBL" id="CAP61480.1"/>
    </source>
</evidence>
<reference evidence="1" key="2">
    <citation type="submission" date="2008-07" db="EMBL/GenBank/DDBJ databases">
        <authorList>
            <person name="Genoscope - CEA"/>
        </authorList>
    </citation>
    <scope>NUCLEOTIDE SEQUENCE</scope>
    <source>
        <strain evidence="1">S mat+</strain>
    </source>
</reference>
<evidence type="ECO:0000313" key="2">
    <source>
        <dbReference type="EMBL" id="CDP27834.1"/>
    </source>
</evidence>
<dbReference type="PANTHER" id="PTHR35605">
    <property type="entry name" value="ECP2 EFFECTOR PROTEIN DOMAIN-CONTAINING PROTEIN-RELATED"/>
    <property type="match status" value="1"/>
</dbReference>
<dbReference type="AlphaFoldDB" id="B2ADG5"/>
<protein>
    <submittedName>
        <fullName evidence="1">Podospora anserina S mat+ genomic DNA chromosome 4, supercontig 1</fullName>
    </submittedName>
</protein>
<dbReference type="EMBL" id="FO904939">
    <property type="protein sequence ID" value="CDP27834.1"/>
    <property type="molecule type" value="Genomic_DNA"/>
</dbReference>
<dbReference type="PANTHER" id="PTHR35605:SF1">
    <property type="entry name" value="ECP2 EFFECTOR PROTEIN DOMAIN-CONTAINING PROTEIN-RELATED"/>
    <property type="match status" value="1"/>
</dbReference>
<reference evidence="2" key="4">
    <citation type="submission" date="2015-04" db="EMBL/GenBank/DDBJ databases">
        <title>Maintaining two mating types: Structure of the mating type locus and its role in heterokaryosis in Podospora anserina.</title>
        <authorList>
            <person name="Grognet P."/>
            <person name="Bidard F."/>
            <person name="Kuchly C."/>
            <person name="Chan Ho Tong L."/>
            <person name="Coppin E."/>
            <person name="Ait Benkhali J."/>
            <person name="Couloux A."/>
            <person name="Wincker P."/>
            <person name="Debuchy R."/>
            <person name="Silar P."/>
        </authorList>
    </citation>
    <scope>NUCLEOTIDE SEQUENCE</scope>
</reference>
<reference evidence="1 3" key="1">
    <citation type="journal article" date="2008" name="Genome Biol.">
        <title>The genome sequence of the model ascomycete fungus Podospora anserina.</title>
        <authorList>
            <person name="Espagne E."/>
            <person name="Lespinet O."/>
            <person name="Malagnac F."/>
            <person name="Da Silva C."/>
            <person name="Jaillon O."/>
            <person name="Porcel B.M."/>
            <person name="Couloux A."/>
            <person name="Aury J.-M."/>
            <person name="Segurens B."/>
            <person name="Poulain J."/>
            <person name="Anthouard V."/>
            <person name="Grossetete S."/>
            <person name="Khalili H."/>
            <person name="Coppin E."/>
            <person name="Dequard-Chablat M."/>
            <person name="Picard M."/>
            <person name="Contamine V."/>
            <person name="Arnaise S."/>
            <person name="Bourdais A."/>
            <person name="Berteaux-Lecellier V."/>
            <person name="Gautheret D."/>
            <person name="de Vries R.P."/>
            <person name="Battaglia E."/>
            <person name="Coutinho P.M."/>
            <person name="Danchin E.G.J."/>
            <person name="Henrissat B."/>
            <person name="El Khoury R."/>
            <person name="Sainsard-Chanet A."/>
            <person name="Boivin A."/>
            <person name="Pinan-Lucarre B."/>
            <person name="Sellem C.H."/>
            <person name="Debuchy R."/>
            <person name="Wincker P."/>
            <person name="Weissenbach J."/>
            <person name="Silar P."/>
        </authorList>
    </citation>
    <scope>NUCLEOTIDE SEQUENCE [LARGE SCALE GENOMIC DNA]</scope>
    <source>
        <strain evidence="3">S / ATCC MYA-4624 / DSM 980 / FGSC 10383</strain>
        <strain evidence="1">S mat+</strain>
    </source>
</reference>
<dbReference type="GeneID" id="6187798"/>
<organism evidence="1">
    <name type="scientific">Podospora anserina (strain S / ATCC MYA-4624 / DSM 980 / FGSC 10383)</name>
    <name type="common">Pleurage anserina</name>
    <dbReference type="NCBI Taxonomy" id="515849"/>
    <lineage>
        <taxon>Eukaryota</taxon>
        <taxon>Fungi</taxon>
        <taxon>Dikarya</taxon>
        <taxon>Ascomycota</taxon>
        <taxon>Pezizomycotina</taxon>
        <taxon>Sordariomycetes</taxon>
        <taxon>Sordariomycetidae</taxon>
        <taxon>Sordariales</taxon>
        <taxon>Podosporaceae</taxon>
        <taxon>Podospora</taxon>
        <taxon>Podospora anserina</taxon>
    </lineage>
</organism>
<dbReference type="RefSeq" id="XP_001903705.1">
    <property type="nucleotide sequence ID" value="XM_001903670.1"/>
</dbReference>
<sequence length="305" mass="33337">MPCLPQRDAPSLLLLGNQEWAGQTPRYLLMASTALNSLPHSQSNQDQSCFAFTVHHDLTHHPHSQRFGALWRMSKAHSLLRAFLTMTQFVHAAPATLGLALDDVDDFTIVPVYLELPIKPDDPNGATVTVEGTIQQAIAKMDTDYPGWNQTFQAGLGDVSYVSASLAALAALEGPTYDCKIKTDMANSLAIKWGIHYLRAIPGKAKNGPGPKNCGRVSCSWDSAIYWCNEVCCHVSLLCVMMSDRSNTTQDSSGDKELYWGQIADLAQDILDNCAGLTKVKGQGTYKDDKWSVVVRFPKGSEGNC</sequence>
<gene>
    <name evidence="1" type="ORF">PODANS_4_1053</name>
</gene>